<dbReference type="Gene3D" id="3.50.50.60">
    <property type="entry name" value="FAD/NAD(P)-binding domain"/>
    <property type="match status" value="1"/>
</dbReference>
<feature type="chain" id="PRO_5003850011" evidence="5">
    <location>
        <begin position="36"/>
        <end position="505"/>
    </location>
</feature>
<dbReference type="InterPro" id="IPR003953">
    <property type="entry name" value="FAD-dep_OxRdtase_2_FAD-bd"/>
</dbReference>
<dbReference type="eggNOG" id="COG1053">
    <property type="taxonomic scope" value="Bacteria"/>
</dbReference>
<dbReference type="HOGENOM" id="CLU_011398_4_5_4"/>
<organism evidence="7 8">
    <name type="scientific">Sutterella wadsworthensis 2_1_59BFAA</name>
    <dbReference type="NCBI Taxonomy" id="742823"/>
    <lineage>
        <taxon>Bacteria</taxon>
        <taxon>Pseudomonadati</taxon>
        <taxon>Pseudomonadota</taxon>
        <taxon>Betaproteobacteria</taxon>
        <taxon>Burkholderiales</taxon>
        <taxon>Sutterellaceae</taxon>
        <taxon>Sutterella</taxon>
    </lineage>
</organism>
<evidence type="ECO:0000256" key="1">
    <source>
        <dbReference type="ARBA" id="ARBA00001974"/>
    </source>
</evidence>
<keyword evidence="5" id="KW-0732">Signal</keyword>
<comment type="cofactor">
    <cofactor evidence="1">
        <name>FAD</name>
        <dbReference type="ChEBI" id="CHEBI:57692"/>
    </cofactor>
</comment>
<evidence type="ECO:0000313" key="7">
    <source>
        <dbReference type="EMBL" id="EKB30512.1"/>
    </source>
</evidence>
<evidence type="ECO:0000259" key="6">
    <source>
        <dbReference type="Pfam" id="PF00890"/>
    </source>
</evidence>
<sequence length="505" mass="53988">MTFARNKSKEGPDRLRRRLLAAGAAAALCPAHALAGHREDLQQDWDVIVIGTGMAGLTAAVSAREAGAVRVLLLEKGPLVGGHTLYAAGSVAVLSPRRQAPIGFTDSVELWIQDAIKAGGTVLRPHITRIATESEAAVDWLEGLGLVMTRTAYQAVGDMHPRSVTALGLAAGRRFVIALHENARMLGVTTALNTRAVRLGRAEEDGLVRVAVKRTLPGGEVRDEVLRAGGIVIATGGFTADVGRRLLYDDRLTVDVPTTANPQGLYFDGATGDGLDLGAMVGGHTVGMSNIILLPYAGGRLLDYVGGDIYVNSSGERFMNEEMPIYDISEAILAQPGRTCWVITDSRSRKGGTLGLKLADGTVRRSNTIEEMARAMDVPVNPLRRTISEYNEDAAKGLDRRFGKRIFTQAIDSPPYYWGREAVYVHMTLGGLAVSSEARLLDRRGMPIPGFWAAGETTGGIFGRGRPGGMSLITCLVQGRDAGRAAAERSLALKPKAKKWRSDPT</sequence>
<dbReference type="PATRIC" id="fig|742823.3.peg.1922"/>
<evidence type="ECO:0000313" key="8">
    <source>
        <dbReference type="Proteomes" id="UP000005835"/>
    </source>
</evidence>
<reference evidence="7 8" key="1">
    <citation type="submission" date="2012-05" db="EMBL/GenBank/DDBJ databases">
        <title>The Genome Sequence of Sutterella wadsworthensis 2_1_59BFAA.</title>
        <authorList>
            <consortium name="The Broad Institute Genome Sequencing Platform"/>
            <person name="Earl A."/>
            <person name="Ward D."/>
            <person name="Feldgarden M."/>
            <person name="Gevers D."/>
            <person name="Daigneault M."/>
            <person name="Strauss J."/>
            <person name="Allen-Vercoe E."/>
            <person name="Walker B."/>
            <person name="Young S.K."/>
            <person name="Zeng Q."/>
            <person name="Gargeya S."/>
            <person name="Fitzgerald M."/>
            <person name="Haas B."/>
            <person name="Abouelleil A."/>
            <person name="Alvarado L."/>
            <person name="Arachchi H.M."/>
            <person name="Berlin A.M."/>
            <person name="Chapman S.B."/>
            <person name="Goldberg J."/>
            <person name="Griggs A."/>
            <person name="Gujja S."/>
            <person name="Hansen M."/>
            <person name="Howarth C."/>
            <person name="Imamovic A."/>
            <person name="Larimer J."/>
            <person name="McCowen C."/>
            <person name="Montmayeur A."/>
            <person name="Murphy C."/>
            <person name="Neiman D."/>
            <person name="Pearson M."/>
            <person name="Priest M."/>
            <person name="Roberts A."/>
            <person name="Saif S."/>
            <person name="Shea T."/>
            <person name="Sisk P."/>
            <person name="Sykes S."/>
            <person name="Wortman J."/>
            <person name="Nusbaum C."/>
            <person name="Birren B."/>
        </authorList>
    </citation>
    <scope>NUCLEOTIDE SEQUENCE [LARGE SCALE GENOMIC DNA]</scope>
    <source>
        <strain evidence="7 8">2_1_59BFAA</strain>
    </source>
</reference>
<evidence type="ECO:0000256" key="2">
    <source>
        <dbReference type="ARBA" id="ARBA00022630"/>
    </source>
</evidence>
<evidence type="ECO:0000256" key="5">
    <source>
        <dbReference type="SAM" id="SignalP"/>
    </source>
</evidence>
<dbReference type="Pfam" id="PF00890">
    <property type="entry name" value="FAD_binding_2"/>
    <property type="match status" value="1"/>
</dbReference>
<gene>
    <name evidence="7" type="ORF">HMPREF9465_01926</name>
</gene>
<dbReference type="RefSeq" id="WP_005436503.1">
    <property type="nucleotide sequence ID" value="NZ_JH815519.1"/>
</dbReference>
<dbReference type="GO" id="GO:0016491">
    <property type="term" value="F:oxidoreductase activity"/>
    <property type="evidence" value="ECO:0007669"/>
    <property type="project" value="UniProtKB-KW"/>
</dbReference>
<dbReference type="PANTHER" id="PTHR43400:SF7">
    <property type="entry name" value="FAD-DEPENDENT OXIDOREDUCTASE 2 FAD BINDING DOMAIN-CONTAINING PROTEIN"/>
    <property type="match status" value="1"/>
</dbReference>
<dbReference type="SUPFAM" id="SSF51905">
    <property type="entry name" value="FAD/NAD(P)-binding domain"/>
    <property type="match status" value="1"/>
</dbReference>
<keyword evidence="3" id="KW-0274">FAD</keyword>
<dbReference type="AlphaFoldDB" id="K1JS42"/>
<keyword evidence="2" id="KW-0285">Flavoprotein</keyword>
<dbReference type="InterPro" id="IPR050315">
    <property type="entry name" value="FAD-oxidoreductase_2"/>
</dbReference>
<proteinExistence type="predicted"/>
<dbReference type="STRING" id="742823.HMPREF9465_01926"/>
<evidence type="ECO:0000256" key="3">
    <source>
        <dbReference type="ARBA" id="ARBA00022827"/>
    </source>
</evidence>
<dbReference type="SUPFAM" id="SSF56425">
    <property type="entry name" value="Succinate dehydrogenase/fumarate reductase flavoprotein, catalytic domain"/>
    <property type="match status" value="1"/>
</dbReference>
<dbReference type="Gene3D" id="3.90.700.10">
    <property type="entry name" value="Succinate dehydrogenase/fumarate reductase flavoprotein, catalytic domain"/>
    <property type="match status" value="1"/>
</dbReference>
<name>K1JS42_9BURK</name>
<feature type="domain" description="FAD-dependent oxidoreductase 2 FAD-binding" evidence="6">
    <location>
        <begin position="46"/>
        <end position="469"/>
    </location>
</feature>
<dbReference type="InterPro" id="IPR027477">
    <property type="entry name" value="Succ_DH/fumarate_Rdtase_cat_sf"/>
</dbReference>
<evidence type="ECO:0000256" key="4">
    <source>
        <dbReference type="ARBA" id="ARBA00023002"/>
    </source>
</evidence>
<comment type="caution">
    <text evidence="7">The sequence shown here is derived from an EMBL/GenBank/DDBJ whole genome shotgun (WGS) entry which is preliminary data.</text>
</comment>
<accession>K1JS42</accession>
<protein>
    <submittedName>
        <fullName evidence="7">Flavocytochrome c</fullName>
    </submittedName>
</protein>
<dbReference type="EMBL" id="ADMG01000041">
    <property type="protein sequence ID" value="EKB30512.1"/>
    <property type="molecule type" value="Genomic_DNA"/>
</dbReference>
<dbReference type="PANTHER" id="PTHR43400">
    <property type="entry name" value="FUMARATE REDUCTASE"/>
    <property type="match status" value="1"/>
</dbReference>
<keyword evidence="8" id="KW-1185">Reference proteome</keyword>
<feature type="signal peptide" evidence="5">
    <location>
        <begin position="1"/>
        <end position="35"/>
    </location>
</feature>
<keyword evidence="4" id="KW-0560">Oxidoreductase</keyword>
<dbReference type="Proteomes" id="UP000005835">
    <property type="component" value="Unassembled WGS sequence"/>
</dbReference>
<dbReference type="OrthoDB" id="337830at2"/>
<dbReference type="InterPro" id="IPR036188">
    <property type="entry name" value="FAD/NAD-bd_sf"/>
</dbReference>